<evidence type="ECO:0000313" key="7">
    <source>
        <dbReference type="Proteomes" id="UP000015102"/>
    </source>
</evidence>
<accession>T1GGZ8</accession>
<dbReference type="AlphaFoldDB" id="T1GGZ8"/>
<protein>
    <recommendedName>
        <fullName evidence="5">Peptidase S1 domain-containing protein</fullName>
    </recommendedName>
</protein>
<evidence type="ECO:0000256" key="1">
    <source>
        <dbReference type="ARBA" id="ARBA00022670"/>
    </source>
</evidence>
<dbReference type="EMBL" id="CAQQ02005712">
    <property type="status" value="NOT_ANNOTATED_CDS"/>
    <property type="molecule type" value="Genomic_DNA"/>
</dbReference>
<keyword evidence="4" id="KW-1015">Disulfide bond</keyword>
<dbReference type="STRING" id="36166.T1GGZ8"/>
<reference evidence="6" key="2">
    <citation type="submission" date="2015-06" db="UniProtKB">
        <authorList>
            <consortium name="EnsemblMetazoa"/>
        </authorList>
    </citation>
    <scope>IDENTIFICATION</scope>
</reference>
<keyword evidence="2" id="KW-0378">Hydrolase</keyword>
<dbReference type="InterPro" id="IPR009003">
    <property type="entry name" value="Peptidase_S1_PA"/>
</dbReference>
<dbReference type="InterPro" id="IPR043504">
    <property type="entry name" value="Peptidase_S1_PA_chymotrypsin"/>
</dbReference>
<dbReference type="SUPFAM" id="SSF50494">
    <property type="entry name" value="Trypsin-like serine proteases"/>
    <property type="match status" value="1"/>
</dbReference>
<dbReference type="Gene3D" id="2.40.10.10">
    <property type="entry name" value="Trypsin-like serine proteases"/>
    <property type="match status" value="1"/>
</dbReference>
<evidence type="ECO:0000259" key="5">
    <source>
        <dbReference type="Pfam" id="PF00089"/>
    </source>
</evidence>
<evidence type="ECO:0000313" key="6">
    <source>
        <dbReference type="EnsemblMetazoa" id="MESCA002680-PA"/>
    </source>
</evidence>
<evidence type="ECO:0000256" key="4">
    <source>
        <dbReference type="ARBA" id="ARBA00023157"/>
    </source>
</evidence>
<dbReference type="PANTHER" id="PTHR24276:SF91">
    <property type="entry name" value="AT26814P-RELATED"/>
    <property type="match status" value="1"/>
</dbReference>
<proteinExistence type="predicted"/>
<dbReference type="EnsemblMetazoa" id="MESCA002680-RA">
    <property type="protein sequence ID" value="MESCA002680-PA"/>
    <property type="gene ID" value="MESCA002680"/>
</dbReference>
<dbReference type="InterPro" id="IPR001254">
    <property type="entry name" value="Trypsin_dom"/>
</dbReference>
<dbReference type="HOGENOM" id="CLU_2173840_0_0_1"/>
<feature type="domain" description="Peptidase S1" evidence="5">
    <location>
        <begin position="18"/>
        <end position="74"/>
    </location>
</feature>
<dbReference type="GO" id="GO:0004252">
    <property type="term" value="F:serine-type endopeptidase activity"/>
    <property type="evidence" value="ECO:0007669"/>
    <property type="project" value="InterPro"/>
</dbReference>
<organism evidence="6 7">
    <name type="scientific">Megaselia scalaris</name>
    <name type="common">Humpbacked fly</name>
    <name type="synonym">Phora scalaris</name>
    <dbReference type="NCBI Taxonomy" id="36166"/>
    <lineage>
        <taxon>Eukaryota</taxon>
        <taxon>Metazoa</taxon>
        <taxon>Ecdysozoa</taxon>
        <taxon>Arthropoda</taxon>
        <taxon>Hexapoda</taxon>
        <taxon>Insecta</taxon>
        <taxon>Pterygota</taxon>
        <taxon>Neoptera</taxon>
        <taxon>Endopterygota</taxon>
        <taxon>Diptera</taxon>
        <taxon>Brachycera</taxon>
        <taxon>Muscomorpha</taxon>
        <taxon>Platypezoidea</taxon>
        <taxon>Phoridae</taxon>
        <taxon>Megaseliini</taxon>
        <taxon>Megaselia</taxon>
    </lineage>
</organism>
<dbReference type="Proteomes" id="UP000015102">
    <property type="component" value="Unassembled WGS sequence"/>
</dbReference>
<keyword evidence="7" id="KW-1185">Reference proteome</keyword>
<dbReference type="PANTHER" id="PTHR24276">
    <property type="entry name" value="POLYSERASE-RELATED"/>
    <property type="match status" value="1"/>
</dbReference>
<keyword evidence="1" id="KW-0645">Protease</keyword>
<dbReference type="EMBL" id="CAQQ02005711">
    <property type="status" value="NOT_ANNOTATED_CDS"/>
    <property type="molecule type" value="Genomic_DNA"/>
</dbReference>
<dbReference type="GO" id="GO:0006508">
    <property type="term" value="P:proteolysis"/>
    <property type="evidence" value="ECO:0007669"/>
    <property type="project" value="UniProtKB-KW"/>
</dbReference>
<dbReference type="Pfam" id="PF00089">
    <property type="entry name" value="Trypsin"/>
    <property type="match status" value="1"/>
</dbReference>
<name>T1GGZ8_MEGSC</name>
<dbReference type="InterPro" id="IPR050430">
    <property type="entry name" value="Peptidase_S1"/>
</dbReference>
<reference evidence="7" key="1">
    <citation type="submission" date="2013-02" db="EMBL/GenBank/DDBJ databases">
        <authorList>
            <person name="Hughes D."/>
        </authorList>
    </citation>
    <scope>NUCLEOTIDE SEQUENCE</scope>
    <source>
        <strain>Durham</strain>
        <strain evidence="7">NC isolate 2 -- Noor lab</strain>
    </source>
</reference>
<keyword evidence="3" id="KW-0720">Serine protease</keyword>
<sequence>MYNILYVKTKLPQRKINAAHCFLYNSGKNVKVRLGSTYLNSGGVVVNVTNITVHPDFNYVSFKYDIAILKLEPAPPPNLLQAHTYLFLDGAQHQRLLIPSQNYFKKLKFK</sequence>
<evidence type="ECO:0000256" key="3">
    <source>
        <dbReference type="ARBA" id="ARBA00022825"/>
    </source>
</evidence>
<evidence type="ECO:0000256" key="2">
    <source>
        <dbReference type="ARBA" id="ARBA00022801"/>
    </source>
</evidence>